<reference evidence="2 3" key="1">
    <citation type="submission" date="2013-02" db="EMBL/GenBank/DDBJ databases">
        <title>The Genome Annotation of Plasmodium falciparum NF135/5.C10.</title>
        <authorList>
            <consortium name="The Broad Institute Genome Sequencing Platform"/>
            <consortium name="The Broad Institute Genome Sequencing Center for Infectious Disease"/>
            <person name="Neafsey D."/>
            <person name="Hoffman S."/>
            <person name="Volkman S."/>
            <person name="Rosenthal P."/>
            <person name="Walker B."/>
            <person name="Young S.K."/>
            <person name="Zeng Q."/>
            <person name="Gargeya S."/>
            <person name="Fitzgerald M."/>
            <person name="Haas B."/>
            <person name="Abouelleil A."/>
            <person name="Allen A.W."/>
            <person name="Alvarado L."/>
            <person name="Arachchi H.M."/>
            <person name="Berlin A.M."/>
            <person name="Chapman S.B."/>
            <person name="Gainer-Dewar J."/>
            <person name="Goldberg J."/>
            <person name="Griggs A."/>
            <person name="Gujja S."/>
            <person name="Hansen M."/>
            <person name="Howarth C."/>
            <person name="Imamovic A."/>
            <person name="Ireland A."/>
            <person name="Larimer J."/>
            <person name="McCowan C."/>
            <person name="Murphy C."/>
            <person name="Pearson M."/>
            <person name="Poon T.W."/>
            <person name="Priest M."/>
            <person name="Roberts A."/>
            <person name="Saif S."/>
            <person name="Shea T."/>
            <person name="Sisk P."/>
            <person name="Sykes S."/>
            <person name="Wortman J."/>
            <person name="Nusbaum C."/>
            <person name="Birren B."/>
        </authorList>
    </citation>
    <scope>NUCLEOTIDE SEQUENCE [LARGE SCALE GENOMIC DNA]</scope>
    <source>
        <strain evidence="2 3">NF135/5.C10</strain>
    </source>
</reference>
<feature type="compositionally biased region" description="Low complexity" evidence="1">
    <location>
        <begin position="170"/>
        <end position="179"/>
    </location>
</feature>
<gene>
    <name evidence="2" type="ORF">PFNF135_01514</name>
</gene>
<proteinExistence type="predicted"/>
<reference evidence="2 3" key="2">
    <citation type="submission" date="2013-02" db="EMBL/GenBank/DDBJ databases">
        <title>The Genome Sequence of Plasmodium falciparum NF135/5.C10.</title>
        <authorList>
            <consortium name="The Broad Institute Genome Sequencing Platform"/>
            <consortium name="The Broad Institute Genome Sequencing Center for Infectious Disease"/>
            <person name="Neafsey D."/>
            <person name="Cheeseman I."/>
            <person name="Volkman S."/>
            <person name="Adams J."/>
            <person name="Walker B."/>
            <person name="Young S.K."/>
            <person name="Zeng Q."/>
            <person name="Gargeya S."/>
            <person name="Fitzgerald M."/>
            <person name="Haas B."/>
            <person name="Abouelleil A."/>
            <person name="Alvarado L."/>
            <person name="Arachchi H.M."/>
            <person name="Berlin A.M."/>
            <person name="Chapman S.B."/>
            <person name="Dewar J."/>
            <person name="Goldberg J."/>
            <person name="Griggs A."/>
            <person name="Gujja S."/>
            <person name="Hansen M."/>
            <person name="Howarth C."/>
            <person name="Imamovic A."/>
            <person name="Larimer J."/>
            <person name="McCowan C."/>
            <person name="Murphy C."/>
            <person name="Neiman D."/>
            <person name="Pearson M."/>
            <person name="Priest M."/>
            <person name="Roberts A."/>
            <person name="Saif S."/>
            <person name="Shea T."/>
            <person name="Sisk P."/>
            <person name="Sykes S."/>
            <person name="Wortman J."/>
            <person name="Nusbaum C."/>
            <person name="Birren B."/>
        </authorList>
    </citation>
    <scope>NUCLEOTIDE SEQUENCE [LARGE SCALE GENOMIC DNA]</scope>
    <source>
        <strain evidence="2 3">NF135/5.C10</strain>
    </source>
</reference>
<evidence type="ECO:0000256" key="1">
    <source>
        <dbReference type="SAM" id="MobiDB-lite"/>
    </source>
</evidence>
<feature type="compositionally biased region" description="Basic residues" evidence="1">
    <location>
        <begin position="152"/>
        <end position="169"/>
    </location>
</feature>
<feature type="region of interest" description="Disordered" evidence="1">
    <location>
        <begin position="134"/>
        <end position="179"/>
    </location>
</feature>
<protein>
    <submittedName>
        <fullName evidence="2">Uncharacterized protein</fullName>
    </submittedName>
</protein>
<sequence>MNELGTHIVHKKIKRTKKKKNRGEFSYIFFKKEIAKLYEKEKIILMNNQFDDNNNNNNNNNVPTENINISNKGSKSHLVKVVKKVEQNFLPKFINYNKDKIKLCKNFKEVTNNTYDDKMGFKDKQNVEHTILNIPRKSTLLSEDNKNDDKKKQHKREQKKKQKNKKTKKNNILSSNLSASLSCNDHDDILKKNWKEEDEKHKLVIELLKIIVTKKK</sequence>
<evidence type="ECO:0000313" key="3">
    <source>
        <dbReference type="Proteomes" id="UP000019114"/>
    </source>
</evidence>
<name>W4IMM4_PLAFA</name>
<evidence type="ECO:0000313" key="2">
    <source>
        <dbReference type="EMBL" id="ETW44264.1"/>
    </source>
</evidence>
<accession>W4IMM4</accession>
<dbReference type="Proteomes" id="UP000019114">
    <property type="component" value="Unassembled WGS sequence"/>
</dbReference>
<dbReference type="AlphaFoldDB" id="W4IMM4"/>
<dbReference type="EMBL" id="KI926031">
    <property type="protein sequence ID" value="ETW44264.1"/>
    <property type="molecule type" value="Genomic_DNA"/>
</dbReference>
<organism evidence="2 3">
    <name type="scientific">Plasmodium falciparum NF135/5.C10</name>
    <dbReference type="NCBI Taxonomy" id="1036726"/>
    <lineage>
        <taxon>Eukaryota</taxon>
        <taxon>Sar</taxon>
        <taxon>Alveolata</taxon>
        <taxon>Apicomplexa</taxon>
        <taxon>Aconoidasida</taxon>
        <taxon>Haemosporida</taxon>
        <taxon>Plasmodiidae</taxon>
        <taxon>Plasmodium</taxon>
        <taxon>Plasmodium (Laverania)</taxon>
    </lineage>
</organism>